<evidence type="ECO:0000259" key="1">
    <source>
        <dbReference type="Pfam" id="PF00753"/>
    </source>
</evidence>
<evidence type="ECO:0000313" key="2">
    <source>
        <dbReference type="EMBL" id="SFC23975.1"/>
    </source>
</evidence>
<proteinExistence type="predicted"/>
<gene>
    <name evidence="2" type="ORF">SAMN05444422_10613</name>
</gene>
<evidence type="ECO:0000313" key="3">
    <source>
        <dbReference type="Proteomes" id="UP000199161"/>
    </source>
</evidence>
<dbReference type="RefSeq" id="WP_143095832.1">
    <property type="nucleotide sequence ID" value="NZ_FOKW01000006.1"/>
</dbReference>
<accession>A0A1I1HJP3</accession>
<dbReference type="Proteomes" id="UP000199161">
    <property type="component" value="Unassembled WGS sequence"/>
</dbReference>
<dbReference type="EMBL" id="FOKW01000006">
    <property type="protein sequence ID" value="SFC23975.1"/>
    <property type="molecule type" value="Genomic_DNA"/>
</dbReference>
<sequence length="338" mass="38169">MSRQPRGTEPSYMEYLQRGIDYVRDHPEQAAAAGLAGLLLFGDSDEESDYNVDFVFWDVEHGDAMFIDSPEANIVVDLGQHKNGFSPINYLSNNGVERVDWLIISHPDKDHIRDIAILDDQYDISLYSSPDEAAPYIKHKKEYTYPNDEVYQTISDKFLEFEGRRLSYQEPPIERGQLRVHEFSLSPDELGMTPAKQLSTDEKSPSLNNLSILNIFEYNGFKLSTMGDLEEKGIELLLDRADVRRALQGTDVLVAPHHGRDSSYAPRLFDYITPEIVAISDADGTEYSASQKYSHQATGKTVEHREGDSTVRNVVTTRKDGAIYLGVNSSSDYQVTIE</sequence>
<reference evidence="3" key="1">
    <citation type="submission" date="2016-10" db="EMBL/GenBank/DDBJ databases">
        <authorList>
            <person name="Varghese N."/>
            <person name="Submissions S."/>
        </authorList>
    </citation>
    <scope>NUCLEOTIDE SEQUENCE [LARGE SCALE GENOMIC DNA]</scope>
    <source>
        <strain evidence="3">DSM 13078</strain>
    </source>
</reference>
<organism evidence="2 3">
    <name type="scientific">Natronobacterium haloterrestre</name>
    <name type="common">Halobiforma haloterrestris</name>
    <dbReference type="NCBI Taxonomy" id="148448"/>
    <lineage>
        <taxon>Archaea</taxon>
        <taxon>Methanobacteriati</taxon>
        <taxon>Methanobacteriota</taxon>
        <taxon>Stenosarchaea group</taxon>
        <taxon>Halobacteria</taxon>
        <taxon>Halobacteriales</taxon>
        <taxon>Natrialbaceae</taxon>
        <taxon>Natronobacterium</taxon>
    </lineage>
</organism>
<protein>
    <submittedName>
        <fullName evidence="2">Competence protein ComEC</fullName>
    </submittedName>
</protein>
<dbReference type="SUPFAM" id="SSF56281">
    <property type="entry name" value="Metallo-hydrolase/oxidoreductase"/>
    <property type="match status" value="1"/>
</dbReference>
<keyword evidence="3" id="KW-1185">Reference proteome</keyword>
<dbReference type="InterPro" id="IPR052159">
    <property type="entry name" value="Competence_DNA_uptake"/>
</dbReference>
<dbReference type="InterPro" id="IPR001279">
    <property type="entry name" value="Metallo-B-lactamas"/>
</dbReference>
<dbReference type="InterPro" id="IPR036866">
    <property type="entry name" value="RibonucZ/Hydroxyglut_hydro"/>
</dbReference>
<dbReference type="Pfam" id="PF00753">
    <property type="entry name" value="Lactamase_B"/>
    <property type="match status" value="1"/>
</dbReference>
<dbReference type="PANTHER" id="PTHR30619">
    <property type="entry name" value="DNA INTERNALIZATION/COMPETENCE PROTEIN COMEC/REC2"/>
    <property type="match status" value="1"/>
</dbReference>
<name>A0A1I1HJP3_NATHA</name>
<feature type="domain" description="Metallo-beta-lactamase" evidence="1">
    <location>
        <begin position="59"/>
        <end position="163"/>
    </location>
</feature>
<dbReference type="Gene3D" id="3.60.15.10">
    <property type="entry name" value="Ribonuclease Z/Hydroxyacylglutathione hydrolase-like"/>
    <property type="match status" value="1"/>
</dbReference>
<dbReference type="OrthoDB" id="350317at2157"/>
<dbReference type="AlphaFoldDB" id="A0A1I1HJP3"/>
<dbReference type="PANTHER" id="PTHR30619:SF1">
    <property type="entry name" value="RECOMBINATION PROTEIN 2"/>
    <property type="match status" value="1"/>
</dbReference>